<evidence type="ECO:0000313" key="8">
    <source>
        <dbReference type="EMBL" id="RYT75250.1"/>
    </source>
</evidence>
<organism evidence="8 9">
    <name type="scientific">Bacteroides eggerthii</name>
    <dbReference type="NCBI Taxonomy" id="28111"/>
    <lineage>
        <taxon>Bacteria</taxon>
        <taxon>Pseudomonadati</taxon>
        <taxon>Bacteroidota</taxon>
        <taxon>Bacteroidia</taxon>
        <taxon>Bacteroidales</taxon>
        <taxon>Bacteroidaceae</taxon>
        <taxon>Bacteroides</taxon>
    </lineage>
</organism>
<feature type="transmembrane region" description="Helical" evidence="6">
    <location>
        <begin position="293"/>
        <end position="315"/>
    </location>
</feature>
<evidence type="ECO:0000256" key="2">
    <source>
        <dbReference type="ARBA" id="ARBA00022475"/>
    </source>
</evidence>
<feature type="transmembrane region" description="Helical" evidence="6">
    <location>
        <begin position="415"/>
        <end position="443"/>
    </location>
</feature>
<dbReference type="EMBL" id="RCXL01000008">
    <property type="protein sequence ID" value="RYT75250.1"/>
    <property type="molecule type" value="Genomic_DNA"/>
</dbReference>
<dbReference type="Proteomes" id="UP000335496">
    <property type="component" value="Unassembled WGS sequence"/>
</dbReference>
<gene>
    <name evidence="8" type="ORF">EAJ03_07300</name>
    <name evidence="7" type="ORF">F2Z23_07985</name>
</gene>
<evidence type="ECO:0000256" key="5">
    <source>
        <dbReference type="ARBA" id="ARBA00023136"/>
    </source>
</evidence>
<dbReference type="GO" id="GO:0005886">
    <property type="term" value="C:plasma membrane"/>
    <property type="evidence" value="ECO:0007669"/>
    <property type="project" value="UniProtKB-SubCell"/>
</dbReference>
<dbReference type="RefSeq" id="WP_004293007.1">
    <property type="nucleotide sequence ID" value="NZ_JADNCV010000001.1"/>
</dbReference>
<reference evidence="7 10" key="1">
    <citation type="journal article" date="2019" name="Nat. Med.">
        <title>A library of human gut bacterial isolates paired with longitudinal multiomics data enables mechanistic microbiome research.</title>
        <authorList>
            <person name="Poyet M."/>
            <person name="Groussin M."/>
            <person name="Gibbons S.M."/>
            <person name="Avila-Pacheco J."/>
            <person name="Jiang X."/>
            <person name="Kearney S.M."/>
            <person name="Perrotta A.R."/>
            <person name="Berdy B."/>
            <person name="Zhao S."/>
            <person name="Lieberman T.D."/>
            <person name="Swanson P.K."/>
            <person name="Smith M."/>
            <person name="Roesemann S."/>
            <person name="Alexander J.E."/>
            <person name="Rich S.A."/>
            <person name="Livny J."/>
            <person name="Vlamakis H."/>
            <person name="Clish C."/>
            <person name="Bullock K."/>
            <person name="Deik A."/>
            <person name="Scott J."/>
            <person name="Pierce K.A."/>
            <person name="Xavier R.J."/>
            <person name="Alm E.J."/>
        </authorList>
    </citation>
    <scope>NUCLEOTIDE SEQUENCE [LARGE SCALE GENOMIC DNA]</scope>
    <source>
        <strain evidence="7 10">BIOML-A1</strain>
    </source>
</reference>
<feature type="transmembrane region" description="Helical" evidence="6">
    <location>
        <begin position="321"/>
        <end position="342"/>
    </location>
</feature>
<feature type="transmembrane region" description="Helical" evidence="6">
    <location>
        <begin position="85"/>
        <end position="105"/>
    </location>
</feature>
<name>A0A415S0L4_9BACE</name>
<accession>A0A415S0L4</accession>
<evidence type="ECO:0000313" key="9">
    <source>
        <dbReference type="Proteomes" id="UP000291917"/>
    </source>
</evidence>
<evidence type="ECO:0000256" key="4">
    <source>
        <dbReference type="ARBA" id="ARBA00022989"/>
    </source>
</evidence>
<dbReference type="AlphaFoldDB" id="A0A415S0L4"/>
<reference evidence="8 9" key="2">
    <citation type="journal article" date="2019" name="Science, e1252229">
        <title>Invertible promoters mediate bacterial phase variation, antibiotic resistance, and host adaptation in the gut.</title>
        <authorList>
            <person name="Jiang X."/>
            <person name="Hall A.B."/>
            <person name="Arthur T.D."/>
            <person name="Plichta D.R."/>
            <person name="Covington C.T."/>
            <person name="Poyet M."/>
            <person name="Crothers J."/>
            <person name="Moses P.L."/>
            <person name="Tolonen A.C."/>
            <person name="Vlamakis H."/>
            <person name="Alm E.J."/>
            <person name="Xavier R.J."/>
        </authorList>
    </citation>
    <scope>NUCLEOTIDE SEQUENCE [LARGE SCALE GENOMIC DNA]</scope>
    <source>
        <strain evidence="9">bj_0095</strain>
        <strain evidence="8">Bj_0095</strain>
    </source>
</reference>
<dbReference type="Proteomes" id="UP000291917">
    <property type="component" value="Unassembled WGS sequence"/>
</dbReference>
<dbReference type="PANTHER" id="PTHR30250:SF11">
    <property type="entry name" value="O-ANTIGEN TRANSPORTER-RELATED"/>
    <property type="match status" value="1"/>
</dbReference>
<feature type="transmembrane region" description="Helical" evidence="6">
    <location>
        <begin position="169"/>
        <end position="188"/>
    </location>
</feature>
<feature type="transmembrane region" description="Helical" evidence="6">
    <location>
        <begin position="41"/>
        <end position="64"/>
    </location>
</feature>
<evidence type="ECO:0000313" key="7">
    <source>
        <dbReference type="EMBL" id="KAA5274477.1"/>
    </source>
</evidence>
<keyword evidence="2" id="KW-1003">Cell membrane</keyword>
<keyword evidence="5 6" id="KW-0472">Membrane</keyword>
<feature type="transmembrane region" description="Helical" evidence="6">
    <location>
        <begin position="354"/>
        <end position="375"/>
    </location>
</feature>
<dbReference type="InterPro" id="IPR050833">
    <property type="entry name" value="Poly_Biosynth_Transport"/>
</dbReference>
<dbReference type="EMBL" id="VVZX01000008">
    <property type="protein sequence ID" value="KAA5274477.1"/>
    <property type="molecule type" value="Genomic_DNA"/>
</dbReference>
<dbReference type="PANTHER" id="PTHR30250">
    <property type="entry name" value="PST FAMILY PREDICTED COLANIC ACID TRANSPORTER"/>
    <property type="match status" value="1"/>
</dbReference>
<feature type="transmembrane region" description="Helical" evidence="6">
    <location>
        <begin position="381"/>
        <end position="403"/>
    </location>
</feature>
<feature type="transmembrane region" description="Helical" evidence="6">
    <location>
        <begin position="111"/>
        <end position="133"/>
    </location>
</feature>
<keyword evidence="10" id="KW-1185">Reference proteome</keyword>
<evidence type="ECO:0000256" key="1">
    <source>
        <dbReference type="ARBA" id="ARBA00004651"/>
    </source>
</evidence>
<feature type="transmembrane region" description="Helical" evidence="6">
    <location>
        <begin position="7"/>
        <end position="29"/>
    </location>
</feature>
<evidence type="ECO:0000256" key="6">
    <source>
        <dbReference type="SAM" id="Phobius"/>
    </source>
</evidence>
<evidence type="ECO:0000256" key="3">
    <source>
        <dbReference type="ARBA" id="ARBA00022692"/>
    </source>
</evidence>
<sequence length="460" mass="53335">MSNLKKNIFFAFGSQGLQLLRSILVSLLIPKTLGIEEFGFWQLFIFYTQYSGFLHLGLLDGIYLREGGKHYKELDFRSLGAQFRIFLIWQFIIIIPFIILGLNSSDINRTIIIISSCIYAIINNTFTFFQYILQAVNEIKKTSEKKGLVSILFILSVFALLLFRTTYFMPYVLCYIMCHLIGMLFLILNAKEILTNICYKITPTIKSELLYNFQHGFILMTSTITGMLILGFGRFLVDLKWGIKEFAMISFAFMFVNFFLMFVNQVSIVLFPELKRWERNKIEDFFSVNRQRLSFILPLLLWGYYAIEVLINIWLPKYHESIQYLVFLLPLCVFDIKMNLLCNTLFKVTNKIRHLMVCNIFALLVSILFITISVYVCNSMIMVVTSMLSAIIIRSIVAEFILTKILDTPLNIKEMVTELALVAIFIVCNTCFNTLTSAILYGLCNIIRFVPKLTTANILR</sequence>
<feature type="transmembrane region" description="Helical" evidence="6">
    <location>
        <begin position="249"/>
        <end position="272"/>
    </location>
</feature>
<proteinExistence type="predicted"/>
<keyword evidence="4 6" id="KW-1133">Transmembrane helix</keyword>
<feature type="transmembrane region" description="Helical" evidence="6">
    <location>
        <begin position="209"/>
        <end position="237"/>
    </location>
</feature>
<feature type="transmembrane region" description="Helical" evidence="6">
    <location>
        <begin position="145"/>
        <end position="163"/>
    </location>
</feature>
<evidence type="ECO:0000313" key="10">
    <source>
        <dbReference type="Proteomes" id="UP000335496"/>
    </source>
</evidence>
<comment type="subcellular location">
    <subcellularLocation>
        <location evidence="1">Cell membrane</location>
        <topology evidence="1">Multi-pass membrane protein</topology>
    </subcellularLocation>
</comment>
<protein>
    <submittedName>
        <fullName evidence="8">Polysaccharide biosynthesis protein</fullName>
    </submittedName>
</protein>
<keyword evidence="3 6" id="KW-0812">Transmembrane</keyword>
<comment type="caution">
    <text evidence="8">The sequence shown here is derived from an EMBL/GenBank/DDBJ whole genome shotgun (WGS) entry which is preliminary data.</text>
</comment>